<name>A0A517MQW0_9BACT</name>
<feature type="binding site" evidence="15">
    <location>
        <begin position="110"/>
        <end position="114"/>
    </location>
    <ligand>
        <name>GTP</name>
        <dbReference type="ChEBI" id="CHEBI:37565"/>
    </ligand>
</feature>
<keyword evidence="6 15" id="KW-0808">Transferase</keyword>
<evidence type="ECO:0000313" key="17">
    <source>
        <dbReference type="EMBL" id="QDS97270.1"/>
    </source>
</evidence>
<evidence type="ECO:0000256" key="5">
    <source>
        <dbReference type="ARBA" id="ARBA00007237"/>
    </source>
</evidence>
<dbReference type="UniPathway" id="UPA00140">
    <property type="reaction ID" value="UER00204"/>
</dbReference>
<dbReference type="InterPro" id="IPR005225">
    <property type="entry name" value="Small_GTP-bd"/>
</dbReference>
<dbReference type="InterPro" id="IPR054696">
    <property type="entry name" value="GTP-eEF1A_C"/>
</dbReference>
<dbReference type="SUPFAM" id="SSF50447">
    <property type="entry name" value="Translation proteins"/>
    <property type="match status" value="1"/>
</dbReference>
<dbReference type="InterPro" id="IPR041757">
    <property type="entry name" value="CysN_GTP-bd"/>
</dbReference>
<evidence type="ECO:0000256" key="15">
    <source>
        <dbReference type="HAMAP-Rule" id="MF_00062"/>
    </source>
</evidence>
<comment type="function">
    <text evidence="2">APS kinase catalyzes the synthesis of activated sulfate.</text>
</comment>
<dbReference type="InterPro" id="IPR059117">
    <property type="entry name" value="APS_kinase_dom"/>
</dbReference>
<dbReference type="SUPFAM" id="SSF52540">
    <property type="entry name" value="P-loop containing nucleoside triphosphate hydrolases"/>
    <property type="match status" value="2"/>
</dbReference>
<comment type="similarity">
    <text evidence="5">In the N-terminal section; belongs to the TRAFAC class translation factor GTPase superfamily. Classic translation factor GTPase family. CysN/NodQ subfamily.</text>
</comment>
<dbReference type="EMBL" id="CP036263">
    <property type="protein sequence ID" value="QDS97270.1"/>
    <property type="molecule type" value="Genomic_DNA"/>
</dbReference>
<dbReference type="CDD" id="cd03695">
    <property type="entry name" value="CysN_NodQ_II"/>
    <property type="match status" value="1"/>
</dbReference>
<evidence type="ECO:0000256" key="13">
    <source>
        <dbReference type="ARBA" id="ARBA00055271"/>
    </source>
</evidence>
<comment type="catalytic activity">
    <reaction evidence="12 15">
        <text>sulfate + ATP + H(+) = adenosine 5'-phosphosulfate + diphosphate</text>
        <dbReference type="Rhea" id="RHEA:18133"/>
        <dbReference type="ChEBI" id="CHEBI:15378"/>
        <dbReference type="ChEBI" id="CHEBI:16189"/>
        <dbReference type="ChEBI" id="CHEBI:30616"/>
        <dbReference type="ChEBI" id="CHEBI:33019"/>
        <dbReference type="ChEBI" id="CHEBI:58243"/>
        <dbReference type="EC" id="2.7.7.4"/>
    </reaction>
</comment>
<dbReference type="EC" id="2.7.7.4" evidence="15"/>
<dbReference type="InterPro" id="IPR009001">
    <property type="entry name" value="Transl_elong_EF1A/Init_IF2_C"/>
</dbReference>
<evidence type="ECO:0000256" key="1">
    <source>
        <dbReference type="ARBA" id="ARBA00001823"/>
    </source>
</evidence>
<dbReference type="FunFam" id="3.40.50.300:FF:000119">
    <property type="entry name" value="Sulfate adenylyltransferase subunit 1"/>
    <property type="match status" value="1"/>
</dbReference>
<evidence type="ECO:0000256" key="6">
    <source>
        <dbReference type="ARBA" id="ARBA00022679"/>
    </source>
</evidence>
<dbReference type="Pfam" id="PF01583">
    <property type="entry name" value="APS_kinase"/>
    <property type="match status" value="1"/>
</dbReference>
<evidence type="ECO:0000256" key="2">
    <source>
        <dbReference type="ARBA" id="ARBA00002357"/>
    </source>
</evidence>
<comment type="similarity">
    <text evidence="4">In the C-terminal section; belongs to the APS kinase family.</text>
</comment>
<dbReference type="Proteomes" id="UP000319852">
    <property type="component" value="Chromosome"/>
</dbReference>
<dbReference type="SUPFAM" id="SSF50465">
    <property type="entry name" value="EF-Tu/eEF-1alpha/eIF2-gamma C-terminal domain"/>
    <property type="match status" value="1"/>
</dbReference>
<evidence type="ECO:0000256" key="3">
    <source>
        <dbReference type="ARBA" id="ARBA00005048"/>
    </source>
</evidence>
<keyword evidence="8 15" id="KW-0547">Nucleotide-binding</keyword>
<sequence length="644" mass="71143">MSHQSELIATDIDAYLKQHENKEMLRFLTCGSVDDGKSTLIGRLLYDSKMIYEDQLAAIEKDSATVGTTGGGFDPALLTDGLKAEREQGITIDVAYRYFSTAKRKFIIADTPGHEQYTRNMATGASTCDLAIILIDARHGVMTQTRRHSFIVSLLGIKHVIIAVNKMDLVDYAEEAYDQIKKDYTEFSSSLDGMGDLHFIPISALDGDNVVDKSEKMSWYDGSTMMHMLENVHIASDRNLIDFRFPVQYVNRPHLDFRGFCGTIASGRIHKGDEVMVLPSRKTSRVKEIVTYDGNIEEAFTPQSITLTLQDEIDCSRGDMLVRPNNVPNSTDSFDATIVWMSENALTPGKQFLFKQTTRQATGSISKLRYRIDVNTLHRNDADKLDLNEIGRCEVRLNQAIALDGYKRNKGTGAFIVIDRVTNVTVGAGMILDRSSSDKTDHWDEEADSHLTGTVSEVTPTERAGRYGQQPATVLFTGLAGSGKTTLVQALERKLFDQGRAVCALDGQNMRRGISRDLGFTANDRSENLRRSAEVAKVVNDAGLICLGAFIAPSEDVRQKAADVVGRDKFLVVHCDAPIEVCRQRDTEGHYKAADEGDIANMPGVTSKYEAPTAPDLVLKTAEQDVEACVVAVLELLEKRSVVG</sequence>
<dbReference type="CDD" id="cd04095">
    <property type="entry name" value="CysN_NoDQ_III"/>
    <property type="match status" value="1"/>
</dbReference>
<dbReference type="InterPro" id="IPR031157">
    <property type="entry name" value="G_TR_CS"/>
</dbReference>
<keyword evidence="10 15" id="KW-0342">GTP-binding</keyword>
<dbReference type="CDD" id="cd02027">
    <property type="entry name" value="APSK"/>
    <property type="match status" value="1"/>
</dbReference>
<dbReference type="NCBIfam" id="NF004035">
    <property type="entry name" value="PRK05506.1"/>
    <property type="match status" value="1"/>
</dbReference>
<evidence type="ECO:0000256" key="10">
    <source>
        <dbReference type="ARBA" id="ARBA00023134"/>
    </source>
</evidence>
<dbReference type="GO" id="GO:0005524">
    <property type="term" value="F:ATP binding"/>
    <property type="evidence" value="ECO:0007669"/>
    <property type="project" value="UniProtKB-KW"/>
</dbReference>
<dbReference type="PANTHER" id="PTHR23115">
    <property type="entry name" value="TRANSLATION FACTOR"/>
    <property type="match status" value="1"/>
</dbReference>
<dbReference type="InterPro" id="IPR009000">
    <property type="entry name" value="Transl_B-barrel_sf"/>
</dbReference>
<comment type="subunit">
    <text evidence="14">Heterodimer composed of CysD, the smaller subunit, and CysNC.</text>
</comment>
<evidence type="ECO:0000313" key="18">
    <source>
        <dbReference type="Proteomes" id="UP000319852"/>
    </source>
</evidence>
<evidence type="ECO:0000256" key="11">
    <source>
        <dbReference type="ARBA" id="ARBA00023268"/>
    </source>
</evidence>
<comment type="catalytic activity">
    <reaction evidence="1">
        <text>adenosine 5'-phosphosulfate + ATP = 3'-phosphoadenylyl sulfate + ADP + H(+)</text>
        <dbReference type="Rhea" id="RHEA:24152"/>
        <dbReference type="ChEBI" id="CHEBI:15378"/>
        <dbReference type="ChEBI" id="CHEBI:30616"/>
        <dbReference type="ChEBI" id="CHEBI:58243"/>
        <dbReference type="ChEBI" id="CHEBI:58339"/>
        <dbReference type="ChEBI" id="CHEBI:456216"/>
        <dbReference type="EC" id="2.7.1.25"/>
    </reaction>
</comment>
<dbReference type="RefSeq" id="WP_145057512.1">
    <property type="nucleotide sequence ID" value="NZ_CP036263.1"/>
</dbReference>
<comment type="pathway">
    <text evidence="3 15">Sulfur metabolism; hydrogen sulfide biosynthesis; sulfite from sulfate: step 1/3.</text>
</comment>
<gene>
    <name evidence="17" type="primary">cysNC</name>
    <name evidence="15" type="synonym">cysN</name>
    <name evidence="17" type="ORF">HG15A2_05310</name>
</gene>
<dbReference type="NCBIfam" id="NF003013">
    <property type="entry name" value="PRK03846.1"/>
    <property type="match status" value="1"/>
</dbReference>
<dbReference type="PRINTS" id="PR00315">
    <property type="entry name" value="ELONGATNFCT"/>
</dbReference>
<feature type="binding site" evidence="15">
    <location>
        <begin position="31"/>
        <end position="38"/>
    </location>
    <ligand>
        <name>GTP</name>
        <dbReference type="ChEBI" id="CHEBI:37565"/>
    </ligand>
</feature>
<comment type="similarity">
    <text evidence="15">Belongs to the TRAFAC class translation factor GTPase superfamily. Classic translation factor GTPase family. CysN/NodQ subfamily.</text>
</comment>
<dbReference type="InterPro" id="IPR050100">
    <property type="entry name" value="TRAFAC_GTPase_members"/>
</dbReference>
<dbReference type="InterPro" id="IPR044138">
    <property type="entry name" value="CysN_II"/>
</dbReference>
<evidence type="ECO:0000259" key="16">
    <source>
        <dbReference type="PROSITE" id="PS51722"/>
    </source>
</evidence>
<dbReference type="InterPro" id="IPR027417">
    <property type="entry name" value="P-loop_NTPase"/>
</dbReference>
<evidence type="ECO:0000256" key="12">
    <source>
        <dbReference type="ARBA" id="ARBA00049370"/>
    </source>
</evidence>
<evidence type="ECO:0000256" key="14">
    <source>
        <dbReference type="ARBA" id="ARBA00062688"/>
    </source>
</evidence>
<dbReference type="GO" id="GO:0070814">
    <property type="term" value="P:hydrogen sulfide biosynthetic process"/>
    <property type="evidence" value="ECO:0007669"/>
    <property type="project" value="UniProtKB-UniRule"/>
</dbReference>
<dbReference type="GO" id="GO:0003924">
    <property type="term" value="F:GTPase activity"/>
    <property type="evidence" value="ECO:0007669"/>
    <property type="project" value="InterPro"/>
</dbReference>
<evidence type="ECO:0000256" key="4">
    <source>
        <dbReference type="ARBA" id="ARBA00005438"/>
    </source>
</evidence>
<keyword evidence="9 15" id="KW-0067">ATP-binding</keyword>
<evidence type="ECO:0000256" key="9">
    <source>
        <dbReference type="ARBA" id="ARBA00022840"/>
    </source>
</evidence>
<accession>A0A517MQW0</accession>
<dbReference type="GO" id="GO:0000103">
    <property type="term" value="P:sulfate assimilation"/>
    <property type="evidence" value="ECO:0007669"/>
    <property type="project" value="UniProtKB-UniRule"/>
</dbReference>
<keyword evidence="18" id="KW-1185">Reference proteome</keyword>
<dbReference type="OrthoDB" id="9804504at2"/>
<dbReference type="Pfam" id="PF00009">
    <property type="entry name" value="GTP_EFTU"/>
    <property type="match status" value="1"/>
</dbReference>
<comment type="function">
    <text evidence="13 15">With CysD forms the ATP sulfurylase (ATPS) that catalyzes the adenylation of sulfate producing adenosine 5'-phosphosulfate (APS) and diphosphate, the first enzymatic step in sulfur assimilation pathway. APS synthesis involves the formation of a high-energy phosphoric-sulfuric acid anhydride bond driven by GTP hydrolysis by CysN coupled to ATP hydrolysis by CysD.</text>
</comment>
<dbReference type="NCBIfam" id="TIGR00231">
    <property type="entry name" value="small_GTP"/>
    <property type="match status" value="1"/>
</dbReference>
<dbReference type="NCBIfam" id="TIGR00455">
    <property type="entry name" value="apsK"/>
    <property type="match status" value="1"/>
</dbReference>
<keyword evidence="11" id="KW-0511">Multifunctional enzyme</keyword>
<dbReference type="NCBIfam" id="TIGR02034">
    <property type="entry name" value="CysN"/>
    <property type="match status" value="1"/>
</dbReference>
<dbReference type="InterPro" id="IPR044139">
    <property type="entry name" value="CysN_NoDQ_III"/>
</dbReference>
<organism evidence="17 18">
    <name type="scientific">Adhaeretor mobilis</name>
    <dbReference type="NCBI Taxonomy" id="1930276"/>
    <lineage>
        <taxon>Bacteria</taxon>
        <taxon>Pseudomonadati</taxon>
        <taxon>Planctomycetota</taxon>
        <taxon>Planctomycetia</taxon>
        <taxon>Pirellulales</taxon>
        <taxon>Lacipirellulaceae</taxon>
        <taxon>Adhaeretor</taxon>
    </lineage>
</organism>
<dbReference type="KEGG" id="amob:HG15A2_05310"/>
<dbReference type="Gene3D" id="2.40.30.10">
    <property type="entry name" value="Translation factors"/>
    <property type="match status" value="2"/>
</dbReference>
<dbReference type="Gene3D" id="3.40.50.300">
    <property type="entry name" value="P-loop containing nucleotide triphosphate hydrolases"/>
    <property type="match status" value="2"/>
</dbReference>
<dbReference type="PROSITE" id="PS51722">
    <property type="entry name" value="G_TR_2"/>
    <property type="match status" value="1"/>
</dbReference>
<feature type="domain" description="Tr-type G" evidence="16">
    <location>
        <begin position="22"/>
        <end position="238"/>
    </location>
</feature>
<dbReference type="Pfam" id="PF22594">
    <property type="entry name" value="GTP-eEF1A_C"/>
    <property type="match status" value="1"/>
</dbReference>
<dbReference type="InterPro" id="IPR000795">
    <property type="entry name" value="T_Tr_GTP-bd_dom"/>
</dbReference>
<evidence type="ECO:0000256" key="7">
    <source>
        <dbReference type="ARBA" id="ARBA00022695"/>
    </source>
</evidence>
<evidence type="ECO:0000256" key="8">
    <source>
        <dbReference type="ARBA" id="ARBA00022741"/>
    </source>
</evidence>
<dbReference type="NCBIfam" id="NF003478">
    <property type="entry name" value="PRK05124.1"/>
    <property type="match status" value="1"/>
</dbReference>
<dbReference type="GO" id="GO:0004020">
    <property type="term" value="F:adenylylsulfate kinase activity"/>
    <property type="evidence" value="ECO:0007669"/>
    <property type="project" value="InterPro"/>
</dbReference>
<feature type="binding site" evidence="15">
    <location>
        <begin position="165"/>
        <end position="168"/>
    </location>
    <ligand>
        <name>GTP</name>
        <dbReference type="ChEBI" id="CHEBI:37565"/>
    </ligand>
</feature>
<dbReference type="GO" id="GO:0005525">
    <property type="term" value="F:GTP binding"/>
    <property type="evidence" value="ECO:0007669"/>
    <property type="project" value="UniProtKB-UniRule"/>
</dbReference>
<keyword evidence="7 15" id="KW-0548">Nucleotidyltransferase</keyword>
<reference evidence="17 18" key="1">
    <citation type="submission" date="2019-02" db="EMBL/GenBank/DDBJ databases">
        <title>Deep-cultivation of Planctomycetes and their phenomic and genomic characterization uncovers novel biology.</title>
        <authorList>
            <person name="Wiegand S."/>
            <person name="Jogler M."/>
            <person name="Boedeker C."/>
            <person name="Pinto D."/>
            <person name="Vollmers J."/>
            <person name="Rivas-Marin E."/>
            <person name="Kohn T."/>
            <person name="Peeters S.H."/>
            <person name="Heuer A."/>
            <person name="Rast P."/>
            <person name="Oberbeckmann S."/>
            <person name="Bunk B."/>
            <person name="Jeske O."/>
            <person name="Meyerdierks A."/>
            <person name="Storesund J.E."/>
            <person name="Kallscheuer N."/>
            <person name="Luecker S."/>
            <person name="Lage O.M."/>
            <person name="Pohl T."/>
            <person name="Merkel B.J."/>
            <person name="Hornburger P."/>
            <person name="Mueller R.-W."/>
            <person name="Bruemmer F."/>
            <person name="Labrenz M."/>
            <person name="Spormann A.M."/>
            <person name="Op den Camp H."/>
            <person name="Overmann J."/>
            <person name="Amann R."/>
            <person name="Jetten M.S.M."/>
            <person name="Mascher T."/>
            <person name="Medema M.H."/>
            <person name="Devos D.P."/>
            <person name="Kaster A.-K."/>
            <person name="Ovreas L."/>
            <person name="Rohde M."/>
            <person name="Galperin M.Y."/>
            <person name="Jogler C."/>
        </authorList>
    </citation>
    <scope>NUCLEOTIDE SEQUENCE [LARGE SCALE GENOMIC DNA]</scope>
    <source>
        <strain evidence="17 18">HG15A2</strain>
    </source>
</reference>
<dbReference type="HAMAP" id="MF_00062">
    <property type="entry name" value="Sulf_adenylyltr_sub1"/>
    <property type="match status" value="1"/>
</dbReference>
<dbReference type="FunFam" id="2.40.30.10:FF:000027">
    <property type="entry name" value="Sulfate adenylyltransferase subunit 1"/>
    <property type="match status" value="1"/>
</dbReference>
<protein>
    <recommendedName>
        <fullName evidence="15">Sulfate adenylyltransferase subunit 1</fullName>
        <ecNumber evidence="15">2.7.7.4</ecNumber>
    </recommendedName>
    <alternativeName>
        <fullName evidence="15">ATP-sulfurylase large subunit</fullName>
    </alternativeName>
    <alternativeName>
        <fullName evidence="15">Sulfate adenylate transferase</fullName>
        <shortName evidence="15">SAT</shortName>
    </alternativeName>
</protein>
<dbReference type="PROSITE" id="PS00301">
    <property type="entry name" value="G_TR_1"/>
    <property type="match status" value="1"/>
</dbReference>
<dbReference type="AlphaFoldDB" id="A0A517MQW0"/>
<dbReference type="CDD" id="cd04166">
    <property type="entry name" value="CysN_ATPS"/>
    <property type="match status" value="1"/>
</dbReference>
<dbReference type="GO" id="GO:0004781">
    <property type="term" value="F:sulfate adenylyltransferase (ATP) activity"/>
    <property type="evidence" value="ECO:0007669"/>
    <property type="project" value="UniProtKB-UniRule"/>
</dbReference>
<dbReference type="InterPro" id="IPR002891">
    <property type="entry name" value="APS"/>
</dbReference>
<proteinExistence type="inferred from homology"/>
<dbReference type="InterPro" id="IPR011779">
    <property type="entry name" value="SO4_adenylTrfase_lsu"/>
</dbReference>